<organism evidence="2 3">
    <name type="scientific">Nocardioides aquaticus</name>
    <dbReference type="NCBI Taxonomy" id="160826"/>
    <lineage>
        <taxon>Bacteria</taxon>
        <taxon>Bacillati</taxon>
        <taxon>Actinomycetota</taxon>
        <taxon>Actinomycetes</taxon>
        <taxon>Propionibacteriales</taxon>
        <taxon>Nocardioidaceae</taxon>
        <taxon>Nocardioides</taxon>
    </lineage>
</organism>
<gene>
    <name evidence="2" type="ORF">ENKNEFLB_04026</name>
</gene>
<dbReference type="Proteomes" id="UP000679307">
    <property type="component" value="Chromosome"/>
</dbReference>
<evidence type="ECO:0000313" key="2">
    <source>
        <dbReference type="EMBL" id="QVT81614.1"/>
    </source>
</evidence>
<evidence type="ECO:0000313" key="3">
    <source>
        <dbReference type="Proteomes" id="UP000679307"/>
    </source>
</evidence>
<reference evidence="2 3" key="1">
    <citation type="submission" date="2021-05" db="EMBL/GenBank/DDBJ databases">
        <title>Complete genome of Nocardioides aquaticus KCTC 9944T isolated from meromictic and hypersaline Ekho Lake, Antarctica.</title>
        <authorList>
            <person name="Hwang K."/>
            <person name="Kim K.M."/>
            <person name="Choe H."/>
        </authorList>
    </citation>
    <scope>NUCLEOTIDE SEQUENCE [LARGE SCALE GENOMIC DNA]</scope>
    <source>
        <strain evidence="2 3">KCTC 9944</strain>
    </source>
</reference>
<protein>
    <submittedName>
        <fullName evidence="2">Uncharacterized protein</fullName>
    </submittedName>
</protein>
<name>A0ABX8EM65_9ACTN</name>
<feature type="compositionally biased region" description="Acidic residues" evidence="1">
    <location>
        <begin position="7"/>
        <end position="22"/>
    </location>
</feature>
<evidence type="ECO:0000256" key="1">
    <source>
        <dbReference type="SAM" id="MobiDB-lite"/>
    </source>
</evidence>
<accession>A0ABX8EM65</accession>
<keyword evidence="3" id="KW-1185">Reference proteome</keyword>
<feature type="region of interest" description="Disordered" evidence="1">
    <location>
        <begin position="1"/>
        <end position="32"/>
    </location>
</feature>
<proteinExistence type="predicted"/>
<dbReference type="EMBL" id="CP075371">
    <property type="protein sequence ID" value="QVT81614.1"/>
    <property type="molecule type" value="Genomic_DNA"/>
</dbReference>
<sequence>MPRFPAEDDLSAVELADPEDGDARDTPPAPGA</sequence>